<accession>V2WKZ5</accession>
<organism evidence="1 2">
    <name type="scientific">Moniliophthora roreri (strain MCA 2997)</name>
    <name type="common">Cocoa frosty pod rot fungus</name>
    <name type="synonym">Crinipellis roreri</name>
    <dbReference type="NCBI Taxonomy" id="1381753"/>
    <lineage>
        <taxon>Eukaryota</taxon>
        <taxon>Fungi</taxon>
        <taxon>Dikarya</taxon>
        <taxon>Basidiomycota</taxon>
        <taxon>Agaricomycotina</taxon>
        <taxon>Agaricomycetes</taxon>
        <taxon>Agaricomycetidae</taxon>
        <taxon>Agaricales</taxon>
        <taxon>Marasmiineae</taxon>
        <taxon>Marasmiaceae</taxon>
        <taxon>Moniliophthora</taxon>
    </lineage>
</organism>
<keyword evidence="2" id="KW-1185">Reference proteome</keyword>
<reference evidence="1 2" key="1">
    <citation type="journal article" date="2014" name="BMC Genomics">
        <title>Genome and secretome analysis of the hemibiotrophic fungal pathogen, Moniliophthora roreri, which causes frosty pod rot disease of cacao: mechanisms of the biotrophic and necrotrophic phases.</title>
        <authorList>
            <person name="Meinhardt L.W."/>
            <person name="Costa G.G.L."/>
            <person name="Thomazella D.P.T."/>
            <person name="Teixeira P.J.P.L."/>
            <person name="Carazzolle M.F."/>
            <person name="Schuster S.C."/>
            <person name="Carlson J.E."/>
            <person name="Guiltinan M.J."/>
            <person name="Mieczkowski P."/>
            <person name="Farmer A."/>
            <person name="Ramaraj T."/>
            <person name="Crozier J."/>
            <person name="Davis R.E."/>
            <person name="Shao J."/>
            <person name="Melnick R.L."/>
            <person name="Pereira G.A.G."/>
            <person name="Bailey B.A."/>
        </authorList>
    </citation>
    <scope>NUCLEOTIDE SEQUENCE [LARGE SCALE GENOMIC DNA]</scope>
    <source>
        <strain evidence="1 2">MCA 2997</strain>
    </source>
</reference>
<sequence>MPSFPRSPPRTALDVPIPIRSYRRAEDPRRLFNVEANKEIRKKNQDWKLCTIQHAIDPQNPKGSEVTISTLEMVEVRKSKVLWEQFKGVIPIHWLKWAEGKIEKKRSSRQS</sequence>
<name>V2WKZ5_MONRO</name>
<dbReference type="KEGG" id="mrr:Moror_9150"/>
<protein>
    <submittedName>
        <fullName evidence="1">Uncharacterized protein</fullName>
    </submittedName>
</protein>
<comment type="caution">
    <text evidence="1">The sequence shown here is derived from an EMBL/GenBank/DDBJ whole genome shotgun (WGS) entry which is preliminary data.</text>
</comment>
<dbReference type="AlphaFoldDB" id="V2WKZ5"/>
<evidence type="ECO:0000313" key="1">
    <source>
        <dbReference type="EMBL" id="ESK80880.1"/>
    </source>
</evidence>
<gene>
    <name evidence="1" type="ORF">Moror_9150</name>
</gene>
<dbReference type="HOGENOM" id="CLU_2159046_0_0_1"/>
<proteinExistence type="predicted"/>
<evidence type="ECO:0000313" key="2">
    <source>
        <dbReference type="Proteomes" id="UP000017559"/>
    </source>
</evidence>
<dbReference type="Proteomes" id="UP000017559">
    <property type="component" value="Unassembled WGS sequence"/>
</dbReference>
<dbReference type="EMBL" id="AWSO01002885">
    <property type="protein sequence ID" value="ESK80880.1"/>
    <property type="molecule type" value="Genomic_DNA"/>
</dbReference>